<organism evidence="1 2">
    <name type="scientific">Methanosarcina spelaei</name>
    <dbReference type="NCBI Taxonomy" id="1036679"/>
    <lineage>
        <taxon>Archaea</taxon>
        <taxon>Methanobacteriati</taxon>
        <taxon>Methanobacteriota</taxon>
        <taxon>Stenosarchaea group</taxon>
        <taxon>Methanomicrobia</taxon>
        <taxon>Methanosarcinales</taxon>
        <taxon>Methanosarcinaceae</taxon>
        <taxon>Methanosarcina</taxon>
    </lineage>
</organism>
<sequence length="92" mass="11232">MLIKTFYQKCKNHWILEQSLIQGKIIKLAHEALEFLQEKLSERKKYRFRNTIFRIIYQPLQHMYKNSKNLNNYISALTRSSKHLSYTRIKTI</sequence>
<dbReference type="AlphaFoldDB" id="A0A2A2HWX0"/>
<comment type="caution">
    <text evidence="1">The sequence shown here is derived from an EMBL/GenBank/DDBJ whole genome shotgun (WGS) entry which is preliminary data.</text>
</comment>
<protein>
    <submittedName>
        <fullName evidence="1">Uncharacterized protein</fullName>
    </submittedName>
</protein>
<reference evidence="1 2" key="1">
    <citation type="journal article" date="2017" name="BMC Genomics">
        <title>Genomic analysis of methanogenic archaea reveals a shift towards energy conservation.</title>
        <authorList>
            <person name="Gilmore S.P."/>
            <person name="Henske J.K."/>
            <person name="Sexton J.A."/>
            <person name="Solomon K.V."/>
            <person name="Seppala S."/>
            <person name="Yoo J.I."/>
            <person name="Huyett L.M."/>
            <person name="Pressman A."/>
            <person name="Cogan J.Z."/>
            <person name="Kivenson V."/>
            <person name="Peng X."/>
            <person name="Tan Y."/>
            <person name="Valentine D.L."/>
            <person name="O'Malley M.A."/>
        </authorList>
    </citation>
    <scope>NUCLEOTIDE SEQUENCE [LARGE SCALE GENOMIC DNA]</scope>
    <source>
        <strain evidence="1 2">MC-15</strain>
    </source>
</reference>
<evidence type="ECO:0000313" key="1">
    <source>
        <dbReference type="EMBL" id="PAV13991.1"/>
    </source>
</evidence>
<evidence type="ECO:0000313" key="2">
    <source>
        <dbReference type="Proteomes" id="UP000218164"/>
    </source>
</evidence>
<keyword evidence="2" id="KW-1185">Reference proteome</keyword>
<name>A0A2A2HWX0_9EURY</name>
<dbReference type="EMBL" id="LMVP01000038">
    <property type="protein sequence ID" value="PAV13991.1"/>
    <property type="molecule type" value="Genomic_DNA"/>
</dbReference>
<accession>A0A2A2HWX0</accession>
<gene>
    <name evidence="1" type="ORF">ASJ81_15670</name>
</gene>
<proteinExistence type="predicted"/>
<dbReference type="Proteomes" id="UP000218164">
    <property type="component" value="Unassembled WGS sequence"/>
</dbReference>